<sequence length="91" mass="9884">MGTVIMEMWRMVVSTVSMESVLWSRMTMDTDLVSGRGMHATEALSSKMEDKEGAGSNHVFLSYLVVEGYLSCILCLRLVAVAAMVSCALAS</sequence>
<keyword evidence="3" id="KW-1185">Reference proteome</keyword>
<keyword evidence="1" id="KW-0812">Transmembrane</keyword>
<keyword evidence="1" id="KW-0472">Membrane</keyword>
<dbReference type="Proteomes" id="UP001054252">
    <property type="component" value="Unassembled WGS sequence"/>
</dbReference>
<protein>
    <submittedName>
        <fullName evidence="2">Uncharacterized protein</fullName>
    </submittedName>
</protein>
<gene>
    <name evidence="2" type="ORF">SLEP1_g43195</name>
</gene>
<evidence type="ECO:0000313" key="3">
    <source>
        <dbReference type="Proteomes" id="UP001054252"/>
    </source>
</evidence>
<proteinExistence type="predicted"/>
<dbReference type="AlphaFoldDB" id="A0AAV5LC73"/>
<evidence type="ECO:0000256" key="1">
    <source>
        <dbReference type="SAM" id="Phobius"/>
    </source>
</evidence>
<accession>A0AAV5LC73</accession>
<name>A0AAV5LC73_9ROSI</name>
<dbReference type="EMBL" id="BPVZ01000108">
    <property type="protein sequence ID" value="GKV34853.1"/>
    <property type="molecule type" value="Genomic_DNA"/>
</dbReference>
<keyword evidence="1" id="KW-1133">Transmembrane helix</keyword>
<comment type="caution">
    <text evidence="2">The sequence shown here is derived from an EMBL/GenBank/DDBJ whole genome shotgun (WGS) entry which is preliminary data.</text>
</comment>
<reference evidence="2 3" key="1">
    <citation type="journal article" date="2021" name="Commun. Biol.">
        <title>The genome of Shorea leprosula (Dipterocarpaceae) highlights the ecological relevance of drought in aseasonal tropical rainforests.</title>
        <authorList>
            <person name="Ng K.K.S."/>
            <person name="Kobayashi M.J."/>
            <person name="Fawcett J.A."/>
            <person name="Hatakeyama M."/>
            <person name="Paape T."/>
            <person name="Ng C.H."/>
            <person name="Ang C.C."/>
            <person name="Tnah L.H."/>
            <person name="Lee C.T."/>
            <person name="Nishiyama T."/>
            <person name="Sese J."/>
            <person name="O'Brien M.J."/>
            <person name="Copetti D."/>
            <person name="Mohd Noor M.I."/>
            <person name="Ong R.C."/>
            <person name="Putra M."/>
            <person name="Sireger I.Z."/>
            <person name="Indrioko S."/>
            <person name="Kosugi Y."/>
            <person name="Izuno A."/>
            <person name="Isagi Y."/>
            <person name="Lee S.L."/>
            <person name="Shimizu K.K."/>
        </authorList>
    </citation>
    <scope>NUCLEOTIDE SEQUENCE [LARGE SCALE GENOMIC DNA]</scope>
    <source>
        <strain evidence="2">214</strain>
    </source>
</reference>
<evidence type="ECO:0000313" key="2">
    <source>
        <dbReference type="EMBL" id="GKV34853.1"/>
    </source>
</evidence>
<feature type="transmembrane region" description="Helical" evidence="1">
    <location>
        <begin position="68"/>
        <end position="90"/>
    </location>
</feature>
<organism evidence="2 3">
    <name type="scientific">Rubroshorea leprosula</name>
    <dbReference type="NCBI Taxonomy" id="152421"/>
    <lineage>
        <taxon>Eukaryota</taxon>
        <taxon>Viridiplantae</taxon>
        <taxon>Streptophyta</taxon>
        <taxon>Embryophyta</taxon>
        <taxon>Tracheophyta</taxon>
        <taxon>Spermatophyta</taxon>
        <taxon>Magnoliopsida</taxon>
        <taxon>eudicotyledons</taxon>
        <taxon>Gunneridae</taxon>
        <taxon>Pentapetalae</taxon>
        <taxon>rosids</taxon>
        <taxon>malvids</taxon>
        <taxon>Malvales</taxon>
        <taxon>Dipterocarpaceae</taxon>
        <taxon>Rubroshorea</taxon>
    </lineage>
</organism>